<evidence type="ECO:0000259" key="6">
    <source>
        <dbReference type="PROSITE" id="PS50011"/>
    </source>
</evidence>
<reference evidence="7" key="1">
    <citation type="submission" date="2020-05" db="UniProtKB">
        <authorList>
            <consortium name="EnsemblMetazoa"/>
        </authorList>
    </citation>
    <scope>IDENTIFICATION</scope>
    <source>
        <strain evidence="7">TTRI</strain>
    </source>
</reference>
<accession>A0A1A9VT05</accession>
<dbReference type="EnsemblMetazoa" id="GAUT046506-RA">
    <property type="protein sequence ID" value="GAUT046506-PA"/>
    <property type="gene ID" value="GAUT046506"/>
</dbReference>
<dbReference type="SUPFAM" id="SSF56112">
    <property type="entry name" value="Protein kinase-like (PK-like)"/>
    <property type="match status" value="1"/>
</dbReference>
<evidence type="ECO:0000313" key="7">
    <source>
        <dbReference type="EnsemblMetazoa" id="GAUT046506-PA"/>
    </source>
</evidence>
<keyword evidence="1" id="KW-0723">Serine/threonine-protein kinase</keyword>
<dbReference type="STRING" id="7395.A0A1A9VT05"/>
<keyword evidence="5" id="KW-0067">ATP-binding</keyword>
<keyword evidence="2" id="KW-0808">Transferase</keyword>
<keyword evidence="3" id="KW-0547">Nucleotide-binding</keyword>
<keyword evidence="4" id="KW-0418">Kinase</keyword>
<dbReference type="PROSITE" id="PS50011">
    <property type="entry name" value="PROTEIN_KINASE_DOM"/>
    <property type="match status" value="1"/>
</dbReference>
<dbReference type="Proteomes" id="UP000078200">
    <property type="component" value="Unassembled WGS sequence"/>
</dbReference>
<evidence type="ECO:0000256" key="1">
    <source>
        <dbReference type="ARBA" id="ARBA00022527"/>
    </source>
</evidence>
<dbReference type="InterPro" id="IPR011009">
    <property type="entry name" value="Kinase-like_dom_sf"/>
</dbReference>
<dbReference type="GO" id="GO:0004674">
    <property type="term" value="F:protein serine/threonine kinase activity"/>
    <property type="evidence" value="ECO:0007669"/>
    <property type="project" value="UniProtKB-KW"/>
</dbReference>
<proteinExistence type="predicted"/>
<keyword evidence="8" id="KW-1185">Reference proteome</keyword>
<evidence type="ECO:0000256" key="2">
    <source>
        <dbReference type="ARBA" id="ARBA00022679"/>
    </source>
</evidence>
<protein>
    <recommendedName>
        <fullName evidence="6">Protein kinase domain-containing protein</fullName>
    </recommendedName>
</protein>
<feature type="domain" description="Protein kinase" evidence="6">
    <location>
        <begin position="1"/>
        <end position="172"/>
    </location>
</feature>
<evidence type="ECO:0000256" key="3">
    <source>
        <dbReference type="ARBA" id="ARBA00022741"/>
    </source>
</evidence>
<name>A0A1A9VT05_GLOAU</name>
<evidence type="ECO:0000256" key="4">
    <source>
        <dbReference type="ARBA" id="ARBA00022777"/>
    </source>
</evidence>
<dbReference type="GO" id="GO:0005524">
    <property type="term" value="F:ATP binding"/>
    <property type="evidence" value="ECO:0007669"/>
    <property type="project" value="UniProtKB-KW"/>
</dbReference>
<dbReference type="PANTHER" id="PTHR24351">
    <property type="entry name" value="RIBOSOMAL PROTEIN S6 KINASE"/>
    <property type="match status" value="1"/>
</dbReference>
<dbReference type="AlphaFoldDB" id="A0A1A9VT05"/>
<evidence type="ECO:0000256" key="5">
    <source>
        <dbReference type="ARBA" id="ARBA00022840"/>
    </source>
</evidence>
<dbReference type="Gene3D" id="1.10.510.10">
    <property type="entry name" value="Transferase(Phosphotransferase) domain 1"/>
    <property type="match status" value="1"/>
</dbReference>
<evidence type="ECO:0000313" key="8">
    <source>
        <dbReference type="Proteomes" id="UP000078200"/>
    </source>
</evidence>
<dbReference type="InterPro" id="IPR000719">
    <property type="entry name" value="Prot_kinase_dom"/>
</dbReference>
<organism evidence="7 8">
    <name type="scientific">Glossina austeni</name>
    <name type="common">Savannah tsetse fly</name>
    <dbReference type="NCBI Taxonomy" id="7395"/>
    <lineage>
        <taxon>Eukaryota</taxon>
        <taxon>Metazoa</taxon>
        <taxon>Ecdysozoa</taxon>
        <taxon>Arthropoda</taxon>
        <taxon>Hexapoda</taxon>
        <taxon>Insecta</taxon>
        <taxon>Pterygota</taxon>
        <taxon>Neoptera</taxon>
        <taxon>Endopterygota</taxon>
        <taxon>Diptera</taxon>
        <taxon>Brachycera</taxon>
        <taxon>Muscomorpha</taxon>
        <taxon>Hippoboscoidea</taxon>
        <taxon>Glossinidae</taxon>
        <taxon>Glossina</taxon>
    </lineage>
</organism>
<sequence>MVALPMMLRNDIVLDLIAAACSQADLCSLTTAKPSAKALYLNGRGPETTITIVTDKRYANRDGVASGASTLAGRNLSKHKIRILEDGRDHIILSDVVLPKIFSSDLSSDYRACSFCSAGVEDMAPEEIRVVVNGYNRPVDWWSVGMLTCELLIGISPFTVEQQNVTCYENQE</sequence>
<dbReference type="VEuPathDB" id="VectorBase:GAUT046506"/>